<sequence length="235" mass="24992">MKTILHLIYPPRCVACGEGVETDFALCPSCWGQMPFILGAVCDLCGAPLPGLCGEPLICDDCLYKPRPWDRGRSAVLYEGRARDLVLALKHGDRTDLARPMAHWLARVAAPLVQPGMVVVPVPLHRLRLLRRRYNQAALLGEGVARALGLAYCPDLLVRRRATAVQEGLGVAARAANIAGAIEVHPRRSVDGRPVLLVDDVMTSGATLAACAVACRGAGSGPVSVLALARVAKLP</sequence>
<name>A0A2T5BPA1_9RHOB</name>
<gene>
    <name evidence="3" type="ORF">C8N32_12235</name>
</gene>
<dbReference type="RefSeq" id="WP_107893442.1">
    <property type="nucleotide sequence ID" value="NZ_NHSI01000051.1"/>
</dbReference>
<feature type="domain" description="Double zinc ribbon" evidence="2">
    <location>
        <begin position="4"/>
        <end position="63"/>
    </location>
</feature>
<evidence type="ECO:0000256" key="1">
    <source>
        <dbReference type="ARBA" id="ARBA00008007"/>
    </source>
</evidence>
<accession>A0A2T5BPA1</accession>
<dbReference type="CDD" id="cd06223">
    <property type="entry name" value="PRTases_typeI"/>
    <property type="match status" value="1"/>
</dbReference>
<dbReference type="AlphaFoldDB" id="A0A2T5BPA1"/>
<dbReference type="PANTHER" id="PTHR47505">
    <property type="entry name" value="DNA UTILIZATION PROTEIN YHGH"/>
    <property type="match status" value="1"/>
</dbReference>
<dbReference type="InterPro" id="IPR044005">
    <property type="entry name" value="DZR_2"/>
</dbReference>
<reference evidence="3 4" key="1">
    <citation type="submission" date="2018-04" db="EMBL/GenBank/DDBJ databases">
        <title>Genomic Encyclopedia of Archaeal and Bacterial Type Strains, Phase II (KMG-II): from individual species to whole genera.</title>
        <authorList>
            <person name="Goeker M."/>
        </authorList>
    </citation>
    <scope>NUCLEOTIDE SEQUENCE [LARGE SCALE GENOMIC DNA]</scope>
    <source>
        <strain evidence="3 4">DSM 18064</strain>
    </source>
</reference>
<dbReference type="OrthoDB" id="9779910at2"/>
<dbReference type="InterPro" id="IPR051910">
    <property type="entry name" value="ComF/GntX_DNA_util-trans"/>
</dbReference>
<dbReference type="EMBL" id="QAAA01000022">
    <property type="protein sequence ID" value="PTN00823.1"/>
    <property type="molecule type" value="Genomic_DNA"/>
</dbReference>
<comment type="caution">
    <text evidence="3">The sequence shown here is derived from an EMBL/GenBank/DDBJ whole genome shotgun (WGS) entry which is preliminary data.</text>
</comment>
<comment type="similarity">
    <text evidence="1">Belongs to the ComF/GntX family.</text>
</comment>
<evidence type="ECO:0000313" key="3">
    <source>
        <dbReference type="EMBL" id="PTN00823.1"/>
    </source>
</evidence>
<evidence type="ECO:0000259" key="2">
    <source>
        <dbReference type="Pfam" id="PF18912"/>
    </source>
</evidence>
<dbReference type="InterPro" id="IPR000836">
    <property type="entry name" value="PRTase_dom"/>
</dbReference>
<dbReference type="Proteomes" id="UP000243859">
    <property type="component" value="Unassembled WGS sequence"/>
</dbReference>
<dbReference type="PANTHER" id="PTHR47505:SF1">
    <property type="entry name" value="DNA UTILIZATION PROTEIN YHGH"/>
    <property type="match status" value="1"/>
</dbReference>
<dbReference type="Gene3D" id="3.40.50.2020">
    <property type="match status" value="1"/>
</dbReference>
<evidence type="ECO:0000313" key="4">
    <source>
        <dbReference type="Proteomes" id="UP000243859"/>
    </source>
</evidence>
<dbReference type="InterPro" id="IPR029057">
    <property type="entry name" value="PRTase-like"/>
</dbReference>
<proteinExistence type="inferred from homology"/>
<dbReference type="Pfam" id="PF18912">
    <property type="entry name" value="DZR_2"/>
    <property type="match status" value="1"/>
</dbReference>
<organism evidence="3 4">
    <name type="scientific">Rhodovulum imhoffii</name>
    <dbReference type="NCBI Taxonomy" id="365340"/>
    <lineage>
        <taxon>Bacteria</taxon>
        <taxon>Pseudomonadati</taxon>
        <taxon>Pseudomonadota</taxon>
        <taxon>Alphaproteobacteria</taxon>
        <taxon>Rhodobacterales</taxon>
        <taxon>Paracoccaceae</taxon>
        <taxon>Rhodovulum</taxon>
    </lineage>
</organism>
<dbReference type="SUPFAM" id="SSF53271">
    <property type="entry name" value="PRTase-like"/>
    <property type="match status" value="1"/>
</dbReference>
<keyword evidence="4" id="KW-1185">Reference proteome</keyword>
<protein>
    <submittedName>
        <fullName evidence="3">ComF family protein</fullName>
    </submittedName>
</protein>